<evidence type="ECO:0000313" key="3">
    <source>
        <dbReference type="Proteomes" id="UP001365128"/>
    </source>
</evidence>
<feature type="compositionally biased region" description="Basic and acidic residues" evidence="1">
    <location>
        <begin position="235"/>
        <end position="245"/>
    </location>
</feature>
<protein>
    <recommendedName>
        <fullName evidence="4">Molybdenum cofactor sulfurase</fullName>
    </recommendedName>
</protein>
<dbReference type="PANTHER" id="PTHR14237">
    <property type="entry name" value="MOLYBDOPTERIN COFACTOR SULFURASE MOSC"/>
    <property type="match status" value="1"/>
</dbReference>
<reference evidence="2 3" key="1">
    <citation type="submission" date="2024-04" db="EMBL/GenBank/DDBJ databases">
        <title>Phyllosticta paracitricarpa is synonymous to the EU quarantine fungus P. citricarpa based on phylogenomic analyses.</title>
        <authorList>
            <consortium name="Lawrence Berkeley National Laboratory"/>
            <person name="Van Ingen-Buijs V.A."/>
            <person name="Van Westerhoven A.C."/>
            <person name="Haridas S."/>
            <person name="Skiadas P."/>
            <person name="Martin F."/>
            <person name="Groenewald J.Z."/>
            <person name="Crous P.W."/>
            <person name="Seidl M.F."/>
        </authorList>
    </citation>
    <scope>NUCLEOTIDE SEQUENCE [LARGE SCALE GENOMIC DNA]</scope>
    <source>
        <strain evidence="2 3">CBS 122670</strain>
    </source>
</reference>
<comment type="caution">
    <text evidence="2">The sequence shown here is derived from an EMBL/GenBank/DDBJ whole genome shotgun (WGS) entry which is preliminary data.</text>
</comment>
<dbReference type="InterPro" id="IPR015424">
    <property type="entry name" value="PyrdxlP-dep_Trfase"/>
</dbReference>
<keyword evidence="3" id="KW-1185">Reference proteome</keyword>
<dbReference type="EMBL" id="JBBPDW010000030">
    <property type="protein sequence ID" value="KAK7538851.1"/>
    <property type="molecule type" value="Genomic_DNA"/>
</dbReference>
<feature type="region of interest" description="Disordered" evidence="1">
    <location>
        <begin position="201"/>
        <end position="251"/>
    </location>
</feature>
<dbReference type="Gene3D" id="3.40.640.10">
    <property type="entry name" value="Type I PLP-dependent aspartate aminotransferase-like (Major domain)"/>
    <property type="match status" value="1"/>
</dbReference>
<evidence type="ECO:0008006" key="4">
    <source>
        <dbReference type="Google" id="ProtNLM"/>
    </source>
</evidence>
<organism evidence="2 3">
    <name type="scientific">Phyllosticta citricarpa</name>
    <dbReference type="NCBI Taxonomy" id="55181"/>
    <lineage>
        <taxon>Eukaryota</taxon>
        <taxon>Fungi</taxon>
        <taxon>Dikarya</taxon>
        <taxon>Ascomycota</taxon>
        <taxon>Pezizomycotina</taxon>
        <taxon>Dothideomycetes</taxon>
        <taxon>Dothideomycetes incertae sedis</taxon>
        <taxon>Botryosphaeriales</taxon>
        <taxon>Phyllostictaceae</taxon>
        <taxon>Phyllosticta</taxon>
    </lineage>
</organism>
<evidence type="ECO:0000313" key="2">
    <source>
        <dbReference type="EMBL" id="KAK7538851.1"/>
    </source>
</evidence>
<dbReference type="PANTHER" id="PTHR14237:SF80">
    <property type="entry name" value="MOLYBDENUM COFACTOR SULFURASE"/>
    <property type="match status" value="1"/>
</dbReference>
<evidence type="ECO:0000256" key="1">
    <source>
        <dbReference type="SAM" id="MobiDB-lite"/>
    </source>
</evidence>
<dbReference type="Proteomes" id="UP001365128">
    <property type="component" value="Unassembled WGS sequence"/>
</dbReference>
<gene>
    <name evidence="2" type="ORF">IWX46DRAFT_608111</name>
</gene>
<accession>A0ABR1LUL7</accession>
<sequence length="251" mass="27804">MLTGRRLPLRWTGDVRKSSHTRGTFTLLDAAAFATGCLNLSDLSTVPDFTCLSFYKIFGFPHLGALIIIRKSPEVAELIRHRRYFGGGTLEVVTALEESPLHSKKTTNYHSALEDGTPTYLSIFAIGHAIKTFNQFFTNMSCVPQHTASLTKHLWEGMVGFHHTNGKPLVRTYNHNTATCGDAKTQGATIAFNVLYPDGSPRSPLRSRKDWRQESNLPAQRRAAVQSGRRGTAPRIERGRNEGHALDGNAL</sequence>
<dbReference type="SUPFAM" id="SSF53383">
    <property type="entry name" value="PLP-dependent transferases"/>
    <property type="match status" value="1"/>
</dbReference>
<name>A0ABR1LUL7_9PEZI</name>
<dbReference type="InterPro" id="IPR015421">
    <property type="entry name" value="PyrdxlP-dep_Trfase_major"/>
</dbReference>
<proteinExistence type="predicted"/>